<feature type="compositionally biased region" description="Polar residues" evidence="1">
    <location>
        <begin position="62"/>
        <end position="75"/>
    </location>
</feature>
<sequence>MKLDQGGRSITNVREFNIQTHELNLEPFVVDDPHKDENFQHIDDQHQSSSSAYALLDMDASQPEQVDVSSSNSNGRSHENTQQEEVISQPEEEDTEELQAYIIIVRKRQREKEIRKGKSSTCDVFGRIIVLITTESDTELSSSDGVR</sequence>
<gene>
    <name evidence="2" type="ORF">LVIROSA_LOCUS38815</name>
</gene>
<accession>A0AAU9PT13</accession>
<proteinExistence type="predicted"/>
<protein>
    <submittedName>
        <fullName evidence="2">Uncharacterized protein</fullName>
    </submittedName>
</protein>
<dbReference type="EMBL" id="CAKMRJ010005745">
    <property type="protein sequence ID" value="CAH1453578.1"/>
    <property type="molecule type" value="Genomic_DNA"/>
</dbReference>
<name>A0AAU9PT13_9ASTR</name>
<keyword evidence="3" id="KW-1185">Reference proteome</keyword>
<dbReference type="Proteomes" id="UP001157418">
    <property type="component" value="Unassembled WGS sequence"/>
</dbReference>
<comment type="caution">
    <text evidence="2">The sequence shown here is derived from an EMBL/GenBank/DDBJ whole genome shotgun (WGS) entry which is preliminary data.</text>
</comment>
<organism evidence="2 3">
    <name type="scientific">Lactuca virosa</name>
    <dbReference type="NCBI Taxonomy" id="75947"/>
    <lineage>
        <taxon>Eukaryota</taxon>
        <taxon>Viridiplantae</taxon>
        <taxon>Streptophyta</taxon>
        <taxon>Embryophyta</taxon>
        <taxon>Tracheophyta</taxon>
        <taxon>Spermatophyta</taxon>
        <taxon>Magnoliopsida</taxon>
        <taxon>eudicotyledons</taxon>
        <taxon>Gunneridae</taxon>
        <taxon>Pentapetalae</taxon>
        <taxon>asterids</taxon>
        <taxon>campanulids</taxon>
        <taxon>Asterales</taxon>
        <taxon>Asteraceae</taxon>
        <taxon>Cichorioideae</taxon>
        <taxon>Cichorieae</taxon>
        <taxon>Lactucinae</taxon>
        <taxon>Lactuca</taxon>
    </lineage>
</organism>
<dbReference type="AlphaFoldDB" id="A0AAU9PT13"/>
<feature type="compositionally biased region" description="Basic and acidic residues" evidence="1">
    <location>
        <begin position="31"/>
        <end position="46"/>
    </location>
</feature>
<evidence type="ECO:0000313" key="2">
    <source>
        <dbReference type="EMBL" id="CAH1453578.1"/>
    </source>
</evidence>
<feature type="region of interest" description="Disordered" evidence="1">
    <location>
        <begin position="31"/>
        <end position="94"/>
    </location>
</feature>
<evidence type="ECO:0000313" key="3">
    <source>
        <dbReference type="Proteomes" id="UP001157418"/>
    </source>
</evidence>
<evidence type="ECO:0000256" key="1">
    <source>
        <dbReference type="SAM" id="MobiDB-lite"/>
    </source>
</evidence>
<reference evidence="2 3" key="1">
    <citation type="submission" date="2022-01" db="EMBL/GenBank/DDBJ databases">
        <authorList>
            <person name="Xiong W."/>
            <person name="Schranz E."/>
        </authorList>
    </citation>
    <scope>NUCLEOTIDE SEQUENCE [LARGE SCALE GENOMIC DNA]</scope>
</reference>